<evidence type="ECO:0000313" key="3">
    <source>
        <dbReference type="Proteomes" id="UP000183496"/>
    </source>
</evidence>
<feature type="transmembrane region" description="Helical" evidence="1">
    <location>
        <begin position="7"/>
        <end position="27"/>
    </location>
</feature>
<dbReference type="AlphaFoldDB" id="A0AAJ4W2P1"/>
<keyword evidence="3" id="KW-1185">Reference proteome</keyword>
<keyword evidence="1" id="KW-1133">Transmembrane helix</keyword>
<name>A0AAJ4W2P1_MYRPR</name>
<evidence type="ECO:0000256" key="1">
    <source>
        <dbReference type="SAM" id="Phobius"/>
    </source>
</evidence>
<dbReference type="RefSeq" id="WP_041894313.1">
    <property type="nucleotide sequence ID" value="NZ_CP010817.1"/>
</dbReference>
<comment type="caution">
    <text evidence="2">The sequence shown here is derived from an EMBL/GenBank/DDBJ whole genome shotgun (WGS) entry which is preliminary data.</text>
</comment>
<reference evidence="2 3" key="1">
    <citation type="submission" date="2016-10" db="EMBL/GenBank/DDBJ databases">
        <authorList>
            <person name="Varghese N."/>
            <person name="Submissions S."/>
        </authorList>
    </citation>
    <scope>NUCLEOTIDE SEQUENCE [LARGE SCALE GENOMIC DNA]</scope>
    <source>
        <strain evidence="3">DSM 19823 / KCTC 23066 / CCTCC M 208030 / D25</strain>
    </source>
</reference>
<sequence length="147" mass="16503">MKNIEKTFQIISYLQYPFLLIALFYSFKPIYYRIAFGNMDTYLSCMNNALMFIGIGVSFSALQDSTKTQNNFSKRIWQNKKKGAIALYIITLMAVLSFIGGGVGYYFAVSSILEEIAVGLLVLGIGLLGLLSVAINMYKYQQSIIVK</sequence>
<feature type="transmembrane region" description="Helical" evidence="1">
    <location>
        <begin position="83"/>
        <end position="108"/>
    </location>
</feature>
<protein>
    <submittedName>
        <fullName evidence="2">Uncharacterized protein</fullName>
    </submittedName>
</protein>
<keyword evidence="1" id="KW-0812">Transmembrane</keyword>
<dbReference type="EMBL" id="FOFY01000004">
    <property type="protein sequence ID" value="SEQ56880.1"/>
    <property type="molecule type" value="Genomic_DNA"/>
</dbReference>
<dbReference type="Proteomes" id="UP000183496">
    <property type="component" value="Unassembled WGS sequence"/>
</dbReference>
<keyword evidence="1" id="KW-0472">Membrane</keyword>
<gene>
    <name evidence="2" type="ORF">SAMN04488089_10486</name>
</gene>
<feature type="transmembrane region" description="Helical" evidence="1">
    <location>
        <begin position="39"/>
        <end position="62"/>
    </location>
</feature>
<feature type="transmembrane region" description="Helical" evidence="1">
    <location>
        <begin position="120"/>
        <end position="138"/>
    </location>
</feature>
<evidence type="ECO:0000313" key="2">
    <source>
        <dbReference type="EMBL" id="SEQ56880.1"/>
    </source>
</evidence>
<dbReference type="KEGG" id="mpw:MPR_3269"/>
<proteinExistence type="predicted"/>
<organism evidence="2 3">
    <name type="scientific">Myroides profundi</name>
    <dbReference type="NCBI Taxonomy" id="480520"/>
    <lineage>
        <taxon>Bacteria</taxon>
        <taxon>Pseudomonadati</taxon>
        <taxon>Bacteroidota</taxon>
        <taxon>Flavobacteriia</taxon>
        <taxon>Flavobacteriales</taxon>
        <taxon>Flavobacteriaceae</taxon>
        <taxon>Myroides</taxon>
    </lineage>
</organism>
<accession>A0AAJ4W2P1</accession>